<dbReference type="RefSeq" id="WP_134365071.1">
    <property type="nucleotide sequence ID" value="NZ_SOFY01000005.1"/>
</dbReference>
<name>A0AAQ2HGW3_9MICO</name>
<dbReference type="Proteomes" id="UP000297403">
    <property type="component" value="Unassembled WGS sequence"/>
</dbReference>
<reference evidence="2 3" key="1">
    <citation type="submission" date="2019-03" db="EMBL/GenBank/DDBJ databases">
        <title>Genomics of glacier-inhabiting Cryobacterium strains.</title>
        <authorList>
            <person name="Liu Q."/>
            <person name="Xin Y.-H."/>
        </authorList>
    </citation>
    <scope>NUCLEOTIDE SEQUENCE [LARGE SCALE GENOMIC DNA]</scope>
    <source>
        <strain evidence="3">TMT1-22</strain>
    </source>
</reference>
<proteinExistence type="predicted"/>
<keyword evidence="3" id="KW-1185">Reference proteome</keyword>
<protein>
    <submittedName>
        <fullName evidence="2">Uncharacterized protein</fullName>
    </submittedName>
</protein>
<feature type="region of interest" description="Disordered" evidence="1">
    <location>
        <begin position="50"/>
        <end position="69"/>
    </location>
</feature>
<feature type="compositionally biased region" description="Low complexity" evidence="1">
    <location>
        <begin position="51"/>
        <end position="69"/>
    </location>
</feature>
<dbReference type="EMBL" id="SOFY01000005">
    <property type="protein sequence ID" value="TFC52912.1"/>
    <property type="molecule type" value="Genomic_DNA"/>
</dbReference>
<feature type="region of interest" description="Disordered" evidence="1">
    <location>
        <begin position="1"/>
        <end position="25"/>
    </location>
</feature>
<accession>A0AAQ2HGW3</accession>
<evidence type="ECO:0000313" key="3">
    <source>
        <dbReference type="Proteomes" id="UP000297403"/>
    </source>
</evidence>
<sequence>MTLTQAEPMGAVALQPGSPQDCAPSNTANGVVAVVPGPSPNVYEVHFSAAPGKTSTSSQGTPGSPMIFE</sequence>
<organism evidence="2 3">
    <name type="scientific">Cryobacterium shii</name>
    <dbReference type="NCBI Taxonomy" id="1259235"/>
    <lineage>
        <taxon>Bacteria</taxon>
        <taxon>Bacillati</taxon>
        <taxon>Actinomycetota</taxon>
        <taxon>Actinomycetes</taxon>
        <taxon>Micrococcales</taxon>
        <taxon>Microbacteriaceae</taxon>
        <taxon>Cryobacterium</taxon>
    </lineage>
</organism>
<comment type="caution">
    <text evidence="2">The sequence shown here is derived from an EMBL/GenBank/DDBJ whole genome shotgun (WGS) entry which is preliminary data.</text>
</comment>
<gene>
    <name evidence="2" type="ORF">E3O49_00740</name>
</gene>
<evidence type="ECO:0000256" key="1">
    <source>
        <dbReference type="SAM" id="MobiDB-lite"/>
    </source>
</evidence>
<dbReference type="AlphaFoldDB" id="A0AAQ2HGW3"/>
<evidence type="ECO:0000313" key="2">
    <source>
        <dbReference type="EMBL" id="TFC52912.1"/>
    </source>
</evidence>